<keyword evidence="3" id="KW-1185">Reference proteome</keyword>
<evidence type="ECO:0000256" key="1">
    <source>
        <dbReference type="SAM" id="MobiDB-lite"/>
    </source>
</evidence>
<reference evidence="2" key="1">
    <citation type="submission" date="2019-08" db="EMBL/GenBank/DDBJ databases">
        <title>The genome of the North American firefly Photinus pyralis.</title>
        <authorList>
            <consortium name="Photinus pyralis genome working group"/>
            <person name="Fallon T.R."/>
            <person name="Sander Lower S.E."/>
            <person name="Weng J.-K."/>
        </authorList>
    </citation>
    <scope>NUCLEOTIDE SEQUENCE</scope>
    <source>
        <strain evidence="2">TRF0915ILg1</strain>
        <tissue evidence="2">Whole body</tissue>
    </source>
</reference>
<evidence type="ECO:0000313" key="3">
    <source>
        <dbReference type="Proteomes" id="UP000801492"/>
    </source>
</evidence>
<sequence>MCGVPYLSTIPKENTTGSLISYSCYEDDLDMSTAQCKTWRKHKSSVEPSEEPAVNKRRSGGAKDGTITN</sequence>
<gene>
    <name evidence="2" type="ORF">ILUMI_22347</name>
</gene>
<dbReference type="Proteomes" id="UP000801492">
    <property type="component" value="Unassembled WGS sequence"/>
</dbReference>
<dbReference type="AlphaFoldDB" id="A0A8K0G2P6"/>
<evidence type="ECO:0000313" key="2">
    <source>
        <dbReference type="EMBL" id="KAF2883816.1"/>
    </source>
</evidence>
<comment type="caution">
    <text evidence="2">The sequence shown here is derived from an EMBL/GenBank/DDBJ whole genome shotgun (WGS) entry which is preliminary data.</text>
</comment>
<organism evidence="2 3">
    <name type="scientific">Ignelater luminosus</name>
    <name type="common">Cucubano</name>
    <name type="synonym">Pyrophorus luminosus</name>
    <dbReference type="NCBI Taxonomy" id="2038154"/>
    <lineage>
        <taxon>Eukaryota</taxon>
        <taxon>Metazoa</taxon>
        <taxon>Ecdysozoa</taxon>
        <taxon>Arthropoda</taxon>
        <taxon>Hexapoda</taxon>
        <taxon>Insecta</taxon>
        <taxon>Pterygota</taxon>
        <taxon>Neoptera</taxon>
        <taxon>Endopterygota</taxon>
        <taxon>Coleoptera</taxon>
        <taxon>Polyphaga</taxon>
        <taxon>Elateriformia</taxon>
        <taxon>Elateroidea</taxon>
        <taxon>Elateridae</taxon>
        <taxon>Agrypninae</taxon>
        <taxon>Pyrophorini</taxon>
        <taxon>Ignelater</taxon>
    </lineage>
</organism>
<proteinExistence type="predicted"/>
<accession>A0A8K0G2P6</accession>
<protein>
    <submittedName>
        <fullName evidence="2">Uncharacterized protein</fullName>
    </submittedName>
</protein>
<feature type="region of interest" description="Disordered" evidence="1">
    <location>
        <begin position="39"/>
        <end position="69"/>
    </location>
</feature>
<name>A0A8K0G2P6_IGNLU</name>
<dbReference type="OrthoDB" id="2218807at2759"/>
<dbReference type="EMBL" id="VTPC01090289">
    <property type="protein sequence ID" value="KAF2883816.1"/>
    <property type="molecule type" value="Genomic_DNA"/>
</dbReference>